<dbReference type="GeneID" id="54547247"/>
<evidence type="ECO:0000256" key="1">
    <source>
        <dbReference type="SAM" id="Phobius"/>
    </source>
</evidence>
<feature type="transmembrane region" description="Helical" evidence="1">
    <location>
        <begin position="117"/>
        <end position="138"/>
    </location>
</feature>
<protein>
    <submittedName>
        <fullName evidence="2">Uncharacterized protein</fullName>
    </submittedName>
</protein>
<dbReference type="RefSeq" id="XP_033649428.1">
    <property type="nucleotide sequence ID" value="XM_033794072.1"/>
</dbReference>
<sequence>MLNQFRHPLGWNGHCVADSLHHPMGCPEYCGTTVKSLNDDEGLCSGYISKWCDIASFDESRRASKESRLCQRLFTCVCETSRAPIASLGPDFSLLLTGNQLSCRYPQFPLKNCRSTFPFIPVLIFPAVLCSLLSLFCSEPYRELIGYRC</sequence>
<evidence type="ECO:0000313" key="3">
    <source>
        <dbReference type="Proteomes" id="UP000800097"/>
    </source>
</evidence>
<keyword evidence="1" id="KW-1133">Transmembrane helix</keyword>
<proteinExistence type="predicted"/>
<keyword evidence="1" id="KW-0812">Transmembrane</keyword>
<accession>A0A6A6J9H7</accession>
<gene>
    <name evidence="2" type="ORF">EI97DRAFT_242565</name>
</gene>
<dbReference type="AlphaFoldDB" id="A0A6A6J9H7"/>
<evidence type="ECO:0000313" key="2">
    <source>
        <dbReference type="EMBL" id="KAF2271889.1"/>
    </source>
</evidence>
<name>A0A6A6J9H7_WESOR</name>
<dbReference type="Proteomes" id="UP000800097">
    <property type="component" value="Unassembled WGS sequence"/>
</dbReference>
<keyword evidence="3" id="KW-1185">Reference proteome</keyword>
<dbReference type="EMBL" id="ML986531">
    <property type="protein sequence ID" value="KAF2271889.1"/>
    <property type="molecule type" value="Genomic_DNA"/>
</dbReference>
<reference evidence="2" key="1">
    <citation type="journal article" date="2020" name="Stud. Mycol.">
        <title>101 Dothideomycetes genomes: a test case for predicting lifestyles and emergence of pathogens.</title>
        <authorList>
            <person name="Haridas S."/>
            <person name="Albert R."/>
            <person name="Binder M."/>
            <person name="Bloem J."/>
            <person name="Labutti K."/>
            <person name="Salamov A."/>
            <person name="Andreopoulos B."/>
            <person name="Baker S."/>
            <person name="Barry K."/>
            <person name="Bills G."/>
            <person name="Bluhm B."/>
            <person name="Cannon C."/>
            <person name="Castanera R."/>
            <person name="Culley D."/>
            <person name="Daum C."/>
            <person name="Ezra D."/>
            <person name="Gonzalez J."/>
            <person name="Henrissat B."/>
            <person name="Kuo A."/>
            <person name="Liang C."/>
            <person name="Lipzen A."/>
            <person name="Lutzoni F."/>
            <person name="Magnuson J."/>
            <person name="Mondo S."/>
            <person name="Nolan M."/>
            <person name="Ohm R."/>
            <person name="Pangilinan J."/>
            <person name="Park H.-J."/>
            <person name="Ramirez L."/>
            <person name="Alfaro M."/>
            <person name="Sun H."/>
            <person name="Tritt A."/>
            <person name="Yoshinaga Y."/>
            <person name="Zwiers L.-H."/>
            <person name="Turgeon B."/>
            <person name="Goodwin S."/>
            <person name="Spatafora J."/>
            <person name="Crous P."/>
            <person name="Grigoriev I."/>
        </authorList>
    </citation>
    <scope>NUCLEOTIDE SEQUENCE</scope>
    <source>
        <strain evidence="2">CBS 379.55</strain>
    </source>
</reference>
<keyword evidence="1" id="KW-0472">Membrane</keyword>
<organism evidence="2 3">
    <name type="scientific">Westerdykella ornata</name>
    <dbReference type="NCBI Taxonomy" id="318751"/>
    <lineage>
        <taxon>Eukaryota</taxon>
        <taxon>Fungi</taxon>
        <taxon>Dikarya</taxon>
        <taxon>Ascomycota</taxon>
        <taxon>Pezizomycotina</taxon>
        <taxon>Dothideomycetes</taxon>
        <taxon>Pleosporomycetidae</taxon>
        <taxon>Pleosporales</taxon>
        <taxon>Sporormiaceae</taxon>
        <taxon>Westerdykella</taxon>
    </lineage>
</organism>